<dbReference type="AlphaFoldDB" id="A0A8D8SS33"/>
<dbReference type="EMBL" id="HBUF01235252">
    <property type="protein sequence ID" value="CAG6674974.1"/>
    <property type="molecule type" value="Transcribed_RNA"/>
</dbReference>
<feature type="chain" id="PRO_5036262002" description="Transposase InsH N-terminal domain-containing protein" evidence="2">
    <location>
        <begin position="23"/>
        <end position="111"/>
    </location>
</feature>
<keyword evidence="1" id="KW-1133">Transmembrane helix</keyword>
<dbReference type="EMBL" id="HBUF01408568">
    <property type="protein sequence ID" value="CAG6738578.1"/>
    <property type="molecule type" value="Transcribed_RNA"/>
</dbReference>
<dbReference type="EMBL" id="HBUF01408567">
    <property type="protein sequence ID" value="CAG6738577.1"/>
    <property type="molecule type" value="Transcribed_RNA"/>
</dbReference>
<accession>A0A8D8SS33</accession>
<keyword evidence="1" id="KW-0812">Transmembrane</keyword>
<protein>
    <recommendedName>
        <fullName evidence="4">Transposase InsH N-terminal domain-containing protein</fullName>
    </recommendedName>
</protein>
<feature type="signal peptide" evidence="2">
    <location>
        <begin position="1"/>
        <end position="22"/>
    </location>
</feature>
<reference evidence="3" key="1">
    <citation type="submission" date="2021-05" db="EMBL/GenBank/DDBJ databases">
        <authorList>
            <person name="Alioto T."/>
            <person name="Alioto T."/>
            <person name="Gomez Garrido J."/>
        </authorList>
    </citation>
    <scope>NUCLEOTIDE SEQUENCE</scope>
</reference>
<keyword evidence="2" id="KW-0732">Signal</keyword>
<evidence type="ECO:0008006" key="4">
    <source>
        <dbReference type="Google" id="ProtNLM"/>
    </source>
</evidence>
<dbReference type="EMBL" id="HBUF01235254">
    <property type="protein sequence ID" value="CAG6674976.1"/>
    <property type="molecule type" value="Transcribed_RNA"/>
</dbReference>
<name>A0A8D8SS33_9HEMI</name>
<evidence type="ECO:0000256" key="1">
    <source>
        <dbReference type="SAM" id="Phobius"/>
    </source>
</evidence>
<evidence type="ECO:0000256" key="2">
    <source>
        <dbReference type="SAM" id="SignalP"/>
    </source>
</evidence>
<organism evidence="3">
    <name type="scientific">Cacopsylla melanoneura</name>
    <dbReference type="NCBI Taxonomy" id="428564"/>
    <lineage>
        <taxon>Eukaryota</taxon>
        <taxon>Metazoa</taxon>
        <taxon>Ecdysozoa</taxon>
        <taxon>Arthropoda</taxon>
        <taxon>Hexapoda</taxon>
        <taxon>Insecta</taxon>
        <taxon>Pterygota</taxon>
        <taxon>Neoptera</taxon>
        <taxon>Paraneoptera</taxon>
        <taxon>Hemiptera</taxon>
        <taxon>Sternorrhyncha</taxon>
        <taxon>Psylloidea</taxon>
        <taxon>Psyllidae</taxon>
        <taxon>Psyllinae</taxon>
        <taxon>Cacopsylla</taxon>
    </lineage>
</organism>
<dbReference type="EMBL" id="HBUF01580562">
    <property type="protein sequence ID" value="CAG6770094.1"/>
    <property type="molecule type" value="Transcribed_RNA"/>
</dbReference>
<dbReference type="EMBL" id="HBUF01235253">
    <property type="protein sequence ID" value="CAG6674975.1"/>
    <property type="molecule type" value="Transcribed_RNA"/>
</dbReference>
<evidence type="ECO:0000313" key="3">
    <source>
        <dbReference type="EMBL" id="CAG6674976.1"/>
    </source>
</evidence>
<feature type="transmembrane region" description="Helical" evidence="1">
    <location>
        <begin position="89"/>
        <end position="110"/>
    </location>
</feature>
<proteinExistence type="predicted"/>
<sequence length="111" mass="12477">MKPMRTGLGPLLLLVLLRKSISDKEKLDTCIKLDIRFKILFSRSSRNSFGVSSSPKIITFLRLLSKSRLLIAFECWATSCLMGSKEFCIWSSFVFICVSLASAFCCIDLIA</sequence>
<keyword evidence="1" id="KW-0472">Membrane</keyword>